<gene>
    <name evidence="1" type="ORF">ENV14_05455</name>
</gene>
<comment type="caution">
    <text evidence="1">The sequence shown here is derived from an EMBL/GenBank/DDBJ whole genome shotgun (WGS) entry which is preliminary data.</text>
</comment>
<dbReference type="EMBL" id="DTFF01000046">
    <property type="protein sequence ID" value="HGI87819.1"/>
    <property type="molecule type" value="Genomic_DNA"/>
</dbReference>
<protein>
    <submittedName>
        <fullName evidence="1">ArsR family transcriptional regulator</fullName>
    </submittedName>
</protein>
<sequence>MRGNEKSERVYIEESNVTLKVLYEDPDIVVVTAPNEDELREIVLDMLKESPKTLKDMHSRLAGIASEDKIRRCLVRLMDEGIVVVDDDGRYKLLGAEEFNGGLEEEEYNDYY</sequence>
<organism evidence="1">
    <name type="scientific">Ignisphaera aggregans</name>
    <dbReference type="NCBI Taxonomy" id="334771"/>
    <lineage>
        <taxon>Archaea</taxon>
        <taxon>Thermoproteota</taxon>
        <taxon>Thermoprotei</taxon>
        <taxon>Desulfurococcales</taxon>
        <taxon>Desulfurococcaceae</taxon>
        <taxon>Ignisphaera</taxon>
    </lineage>
</organism>
<name>A0A7C4BC97_9CREN</name>
<accession>A0A7C4BC97</accession>
<evidence type="ECO:0000313" key="1">
    <source>
        <dbReference type="EMBL" id="HGI87819.1"/>
    </source>
</evidence>
<reference evidence="1" key="1">
    <citation type="journal article" date="2020" name="mSystems">
        <title>Genome- and Community-Level Interaction Insights into Carbon Utilization and Element Cycling Functions of Hydrothermarchaeota in Hydrothermal Sediment.</title>
        <authorList>
            <person name="Zhou Z."/>
            <person name="Liu Y."/>
            <person name="Xu W."/>
            <person name="Pan J."/>
            <person name="Luo Z.H."/>
            <person name="Li M."/>
        </authorList>
    </citation>
    <scope>NUCLEOTIDE SEQUENCE [LARGE SCALE GENOMIC DNA]</scope>
    <source>
        <strain evidence="1">SpSt-732</strain>
    </source>
</reference>
<proteinExistence type="predicted"/>
<dbReference type="AlphaFoldDB" id="A0A7C4BC97"/>